<evidence type="ECO:0000313" key="2">
    <source>
        <dbReference type="EMBL" id="CDR38118.1"/>
    </source>
</evidence>
<dbReference type="Pfam" id="PF00106">
    <property type="entry name" value="adh_short"/>
    <property type="match status" value="1"/>
</dbReference>
<dbReference type="EMBL" id="LK052938">
    <property type="protein sequence ID" value="CDR38118.1"/>
    <property type="molecule type" value="Genomic_DNA"/>
</dbReference>
<dbReference type="PANTHER" id="PTHR43157:SF31">
    <property type="entry name" value="PHOSPHATIDYLINOSITOL-GLYCAN BIOSYNTHESIS CLASS F PROTEIN"/>
    <property type="match status" value="1"/>
</dbReference>
<dbReference type="CDD" id="cd05327">
    <property type="entry name" value="retinol-DH_like_SDR_c_like"/>
    <property type="match status" value="1"/>
</dbReference>
<dbReference type="SUPFAM" id="SSF51735">
    <property type="entry name" value="NAD(P)-binding Rossmann-fold domains"/>
    <property type="match status" value="1"/>
</dbReference>
<sequence>MTLLGSIASKAGFSNGRAWDPSTGIPDLTGKVAIVTGASDGIGLITARELHKKGCKVYLACRSEEKAQDAIKRINEASPGKPEGLVFLPFDLTELKSAEKAAKTVQEKEQRLDIVVCNAGIMAWPYELKNGVECQFWNHLGHFALVKPLLPLLIKTSKEPGAQVRVVSVSSMGHKFAPKPDFSSLDAVNQDYGSTWSRYGLSKLANILFATALQERLKDENIHVNSLHPGNIHTSLTRGPIASYGFFGKLMQRVSSYAMMTPFEGAKTQLYLAASPEVSEKDYRGKYFVPIATPATPSAYAQDRELAEQLWKLSEEAVKKADQLASA</sequence>
<reference evidence="2" key="1">
    <citation type="journal article" date="2014" name="Genome Announc.">
        <title>Draft genome sequence of Rhodosporidium toruloides CECT1137, an oleaginous yeast of biotechnological interest.</title>
        <authorList>
            <person name="Morin N."/>
            <person name="Calcas X."/>
            <person name="Devillers H."/>
            <person name="Durrens P."/>
            <person name="Sherman D.J."/>
            <person name="Nicaud J.-M."/>
            <person name="Neuveglise C."/>
        </authorList>
    </citation>
    <scope>NUCLEOTIDE SEQUENCE</scope>
    <source>
        <strain evidence="2">CECT1137</strain>
    </source>
</reference>
<gene>
    <name evidence="2" type="ORF">RHTO0S_03e03906g</name>
</gene>
<protein>
    <submittedName>
        <fullName evidence="2">RHTO0S03e03906g1_1</fullName>
    </submittedName>
</protein>
<dbReference type="AlphaFoldDB" id="A0A061AKP4"/>
<dbReference type="PANTHER" id="PTHR43157">
    <property type="entry name" value="PHOSPHATIDYLINOSITOL-GLYCAN BIOSYNTHESIS CLASS F PROTEIN-RELATED"/>
    <property type="match status" value="1"/>
</dbReference>
<evidence type="ECO:0000256" key="1">
    <source>
        <dbReference type="ARBA" id="ARBA00023002"/>
    </source>
</evidence>
<dbReference type="Gene3D" id="3.40.50.720">
    <property type="entry name" value="NAD(P)-binding Rossmann-like Domain"/>
    <property type="match status" value="1"/>
</dbReference>
<dbReference type="InterPro" id="IPR002347">
    <property type="entry name" value="SDR_fam"/>
</dbReference>
<dbReference type="InterPro" id="IPR036291">
    <property type="entry name" value="NAD(P)-bd_dom_sf"/>
</dbReference>
<keyword evidence="1" id="KW-0560">Oxidoreductase</keyword>
<proteinExistence type="predicted"/>
<name>A0A061AKP4_RHOTO</name>
<dbReference type="GO" id="GO:0016491">
    <property type="term" value="F:oxidoreductase activity"/>
    <property type="evidence" value="ECO:0007669"/>
    <property type="project" value="UniProtKB-KW"/>
</dbReference>
<organism evidence="2">
    <name type="scientific">Rhodotorula toruloides</name>
    <name type="common">Yeast</name>
    <name type="synonym">Rhodosporidium toruloides</name>
    <dbReference type="NCBI Taxonomy" id="5286"/>
    <lineage>
        <taxon>Eukaryota</taxon>
        <taxon>Fungi</taxon>
        <taxon>Dikarya</taxon>
        <taxon>Basidiomycota</taxon>
        <taxon>Pucciniomycotina</taxon>
        <taxon>Microbotryomycetes</taxon>
        <taxon>Sporidiobolales</taxon>
        <taxon>Sporidiobolaceae</taxon>
        <taxon>Rhodotorula</taxon>
    </lineage>
</organism>
<dbReference type="PRINTS" id="PR00081">
    <property type="entry name" value="GDHRDH"/>
</dbReference>
<accession>A0A061AKP4</accession>
<dbReference type="OrthoDB" id="191139at2759"/>